<dbReference type="EMBL" id="JNAM01000010">
    <property type="protein sequence ID" value="KGF97319.1"/>
    <property type="molecule type" value="Genomic_DNA"/>
</dbReference>
<accession>A0A0A2A9W8</accession>
<dbReference type="Proteomes" id="UP000030445">
    <property type="component" value="Unassembled WGS sequence"/>
</dbReference>
<evidence type="ECO:0000313" key="3">
    <source>
        <dbReference type="Proteomes" id="UP000030445"/>
    </source>
</evidence>
<reference evidence="3" key="1">
    <citation type="journal article" date="2014" name="Sci. Data">
        <title>Genomes of diverse isolates of the marine cyanobacterium Prochlorococcus.</title>
        <authorList>
            <person name="Biller S."/>
            <person name="Berube P."/>
            <person name="Thompson J."/>
            <person name="Kelly L."/>
            <person name="Roggensack S."/>
            <person name="Awad L."/>
            <person name="Roache-Johnson K."/>
            <person name="Ding H."/>
            <person name="Giovannoni S.J."/>
            <person name="Moore L.R."/>
            <person name="Chisholm S.W."/>
        </authorList>
    </citation>
    <scope>NUCLEOTIDE SEQUENCE [LARGE SCALE GENOMIC DNA]</scope>
    <source>
        <strain evidence="3">MIT 9302</strain>
    </source>
</reference>
<feature type="transmembrane region" description="Helical" evidence="1">
    <location>
        <begin position="46"/>
        <end position="65"/>
    </location>
</feature>
<evidence type="ECO:0000256" key="1">
    <source>
        <dbReference type="SAM" id="Phobius"/>
    </source>
</evidence>
<keyword evidence="1" id="KW-0812">Transmembrane</keyword>
<protein>
    <submittedName>
        <fullName evidence="2">Putative high light inducible protein</fullName>
    </submittedName>
</protein>
<dbReference type="eggNOG" id="ENOG5032YD8">
    <property type="taxonomic scope" value="Bacteria"/>
</dbReference>
<dbReference type="OrthoDB" id="488598at2"/>
<keyword evidence="1" id="KW-1133">Transmembrane helix</keyword>
<gene>
    <name evidence="2" type="ORF">EU96_1031</name>
</gene>
<comment type="caution">
    <text evidence="2">The sequence shown here is derived from an EMBL/GenBank/DDBJ whole genome shotgun (WGS) entry which is preliminary data.</text>
</comment>
<dbReference type="SUPFAM" id="SSF103511">
    <property type="entry name" value="Chlorophyll a-b binding protein"/>
    <property type="match status" value="1"/>
</dbReference>
<keyword evidence="1" id="KW-0472">Membrane</keyword>
<proteinExistence type="predicted"/>
<evidence type="ECO:0000313" key="2">
    <source>
        <dbReference type="EMBL" id="KGF97319.1"/>
    </source>
</evidence>
<name>A0A0A2A9W8_PROMR</name>
<organism evidence="2 3">
    <name type="scientific">Prochlorococcus marinus str. MIT 9302</name>
    <dbReference type="NCBI Taxonomy" id="74545"/>
    <lineage>
        <taxon>Bacteria</taxon>
        <taxon>Bacillati</taxon>
        <taxon>Cyanobacteriota</taxon>
        <taxon>Cyanophyceae</taxon>
        <taxon>Synechococcales</taxon>
        <taxon>Prochlorococcaceae</taxon>
        <taxon>Prochlorococcus</taxon>
    </lineage>
</organism>
<sequence length="69" mass="7587">MTNSSYIITESGGRQNMFPTEPRPYVDQSVSYDGYPQNAEKINGRWAMIGLVALLGAYVTTGQIIPGIF</sequence>
<dbReference type="STRING" id="74545.EU96_1031"/>
<dbReference type="AlphaFoldDB" id="A0A0A2A9W8"/>
<dbReference type="RefSeq" id="WP_032526692.1">
    <property type="nucleotide sequence ID" value="NZ_CP138951.1"/>
</dbReference>